<protein>
    <submittedName>
        <fullName evidence="2">Putative secreted protein</fullName>
    </submittedName>
</protein>
<organism evidence="2">
    <name type="scientific">Anopheles marajoara</name>
    <dbReference type="NCBI Taxonomy" id="58244"/>
    <lineage>
        <taxon>Eukaryota</taxon>
        <taxon>Metazoa</taxon>
        <taxon>Ecdysozoa</taxon>
        <taxon>Arthropoda</taxon>
        <taxon>Hexapoda</taxon>
        <taxon>Insecta</taxon>
        <taxon>Pterygota</taxon>
        <taxon>Neoptera</taxon>
        <taxon>Endopterygota</taxon>
        <taxon>Diptera</taxon>
        <taxon>Nematocera</taxon>
        <taxon>Culicoidea</taxon>
        <taxon>Culicidae</taxon>
        <taxon>Anophelinae</taxon>
        <taxon>Anopheles</taxon>
    </lineage>
</organism>
<evidence type="ECO:0000313" key="2">
    <source>
        <dbReference type="EMBL" id="MBW61436.1"/>
    </source>
</evidence>
<evidence type="ECO:0000256" key="1">
    <source>
        <dbReference type="SAM" id="SignalP"/>
    </source>
</evidence>
<name>A0A2M4C7S8_9DIPT</name>
<feature type="signal peptide" evidence="1">
    <location>
        <begin position="1"/>
        <end position="30"/>
    </location>
</feature>
<feature type="chain" id="PRO_5014876048" evidence="1">
    <location>
        <begin position="31"/>
        <end position="109"/>
    </location>
</feature>
<dbReference type="EMBL" id="GGFJ01012295">
    <property type="protein sequence ID" value="MBW61436.1"/>
    <property type="molecule type" value="Transcribed_RNA"/>
</dbReference>
<dbReference type="AlphaFoldDB" id="A0A2M4C7S8"/>
<accession>A0A2M4C7S8</accession>
<proteinExistence type="predicted"/>
<reference evidence="2" key="1">
    <citation type="submission" date="2018-01" db="EMBL/GenBank/DDBJ databases">
        <title>An insight into the sialome of Amazonian anophelines.</title>
        <authorList>
            <person name="Ribeiro J.M."/>
            <person name="Scarpassa V."/>
            <person name="Calvo E."/>
        </authorList>
    </citation>
    <scope>NUCLEOTIDE SEQUENCE</scope>
    <source>
        <tissue evidence="2">Salivary glands</tissue>
    </source>
</reference>
<keyword evidence="1" id="KW-0732">Signal</keyword>
<sequence>MKSACRLRAAIHRAISLLLFSVLPASPVKASTPNGIVCVRVCVCMWAVNPINPAFEFERQINSDQLNRGFLGDACTAHRFEGLFDQSIDGDHVIPFGEPETTCRLATVH</sequence>